<dbReference type="Proteomes" id="UP000297225">
    <property type="component" value="Unassembled WGS sequence"/>
</dbReference>
<name>A0A4Y8WNF2_9PORP</name>
<organism evidence="1 2">
    <name type="scientific">Porphyromonas levii</name>
    <dbReference type="NCBI Taxonomy" id="28114"/>
    <lineage>
        <taxon>Bacteria</taxon>
        <taxon>Pseudomonadati</taxon>
        <taxon>Bacteroidota</taxon>
        <taxon>Bacteroidia</taxon>
        <taxon>Bacteroidales</taxon>
        <taxon>Porphyromonadaceae</taxon>
        <taxon>Porphyromonas</taxon>
    </lineage>
</organism>
<dbReference type="AlphaFoldDB" id="A0A4Y8WNF2"/>
<dbReference type="OrthoDB" id="1003899at2"/>
<gene>
    <name evidence="1" type="ORF">E4P47_07945</name>
</gene>
<evidence type="ECO:0000313" key="2">
    <source>
        <dbReference type="Proteomes" id="UP000297225"/>
    </source>
</evidence>
<keyword evidence="2" id="KW-1185">Reference proteome</keyword>
<accession>A0A4Y8WNF2</accession>
<proteinExistence type="predicted"/>
<dbReference type="EMBL" id="SPNC01000137">
    <property type="protein sequence ID" value="TFH94342.1"/>
    <property type="molecule type" value="Genomic_DNA"/>
</dbReference>
<protein>
    <submittedName>
        <fullName evidence="1">Mobilization protein</fullName>
    </submittedName>
</protein>
<comment type="caution">
    <text evidence="1">The sequence shown here is derived from an EMBL/GenBank/DDBJ whole genome shotgun (WGS) entry which is preliminary data.</text>
</comment>
<dbReference type="RefSeq" id="WP_134849950.1">
    <property type="nucleotide sequence ID" value="NZ_CP197400.1"/>
</dbReference>
<reference evidence="1 2" key="1">
    <citation type="submission" date="2019-03" db="EMBL/GenBank/DDBJ databases">
        <title>Porphyromonas levii Isolated from the Uterus of Dairy Cows.</title>
        <authorList>
            <person name="Francis A.M."/>
        </authorList>
    </citation>
    <scope>NUCLEOTIDE SEQUENCE [LARGE SCALE GENOMIC DNA]</scope>
    <source>
        <strain evidence="1 2">AF5678</strain>
    </source>
</reference>
<dbReference type="STRING" id="1122973.GCA_000379925_00747"/>
<evidence type="ECO:0000313" key="1">
    <source>
        <dbReference type="EMBL" id="TFH94342.1"/>
    </source>
</evidence>
<sequence length="248" mass="28898">MNNYKQEQHILFLTILGVSILLSTYTRYQVQICGADRFTSIITFIFSMLILYAGFLLIRSLLYEVIQLFLKRRQETVPQAPSLVAEVVSEDTEPFKPSSESSFNYSEYKKNTLELRLQEEQERVNAIITYSQKTLTPYISEEELKTLCDELRLFLTSQWNQDEAQSVTISSELKTIDLMHFGWNIAQPFKIPRKEIALFLKKTFPKALYDVEVSTIQRKLTNSESKNLIPLQENIINEKHFSPSESYP</sequence>